<evidence type="ECO:0000256" key="1">
    <source>
        <dbReference type="SAM" id="MobiDB-lite"/>
    </source>
</evidence>
<evidence type="ECO:0000313" key="3">
    <source>
        <dbReference type="Proteomes" id="UP001324993"/>
    </source>
</evidence>
<organism evidence="2 3">
    <name type="scientific">Coraliomargarita algicola</name>
    <dbReference type="NCBI Taxonomy" id="3092156"/>
    <lineage>
        <taxon>Bacteria</taxon>
        <taxon>Pseudomonadati</taxon>
        <taxon>Verrucomicrobiota</taxon>
        <taxon>Opitutia</taxon>
        <taxon>Puniceicoccales</taxon>
        <taxon>Coraliomargaritaceae</taxon>
        <taxon>Coraliomargarita</taxon>
    </lineage>
</organism>
<feature type="region of interest" description="Disordered" evidence="1">
    <location>
        <begin position="28"/>
        <end position="53"/>
    </location>
</feature>
<keyword evidence="3" id="KW-1185">Reference proteome</keyword>
<reference evidence="2 3" key="1">
    <citation type="submission" date="2023-11" db="EMBL/GenBank/DDBJ databases">
        <title>Coraliomargarita sp. nov., isolated from marine algae.</title>
        <authorList>
            <person name="Lee J.K."/>
            <person name="Baek J.H."/>
            <person name="Kim J.M."/>
            <person name="Choi D.G."/>
            <person name="Jeon C.O."/>
        </authorList>
    </citation>
    <scope>NUCLEOTIDE SEQUENCE [LARGE SCALE GENOMIC DNA]</scope>
    <source>
        <strain evidence="2 3">J2-16</strain>
    </source>
</reference>
<gene>
    <name evidence="2" type="ORF">SH580_18800</name>
</gene>
<accession>A0ABZ0RIW7</accession>
<dbReference type="EMBL" id="CP138858">
    <property type="protein sequence ID" value="WPJ95472.1"/>
    <property type="molecule type" value="Genomic_DNA"/>
</dbReference>
<proteinExistence type="predicted"/>
<protein>
    <submittedName>
        <fullName evidence="2">Uncharacterized protein</fullName>
    </submittedName>
</protein>
<feature type="compositionally biased region" description="Basic and acidic residues" evidence="1">
    <location>
        <begin position="32"/>
        <end position="44"/>
    </location>
</feature>
<name>A0ABZ0RIW7_9BACT</name>
<dbReference type="Proteomes" id="UP001324993">
    <property type="component" value="Chromosome"/>
</dbReference>
<sequence length="53" mass="5985">MKRGSEQRATGTLFPEVPILSNHTTDWANLSDAEKGRAKTEYKGSHRAKKKKK</sequence>
<dbReference type="RefSeq" id="WP_319832352.1">
    <property type="nucleotide sequence ID" value="NZ_CP138858.1"/>
</dbReference>
<evidence type="ECO:0000313" key="2">
    <source>
        <dbReference type="EMBL" id="WPJ95472.1"/>
    </source>
</evidence>